<feature type="transmembrane region" description="Helical" evidence="11">
    <location>
        <begin position="128"/>
        <end position="145"/>
    </location>
</feature>
<dbReference type="Gene3D" id="1.20.120.220">
    <property type="entry name" value="ATP synthase, F0 complex, subunit A"/>
    <property type="match status" value="1"/>
</dbReference>
<organism evidence="13">
    <name type="scientific">freshwater metagenome</name>
    <dbReference type="NCBI Taxonomy" id="449393"/>
    <lineage>
        <taxon>unclassified sequences</taxon>
        <taxon>metagenomes</taxon>
        <taxon>ecological metagenomes</taxon>
    </lineage>
</organism>
<evidence type="ECO:0000313" key="12">
    <source>
        <dbReference type="EMBL" id="CAB4851856.1"/>
    </source>
</evidence>
<evidence type="ECO:0000256" key="3">
    <source>
        <dbReference type="ARBA" id="ARBA00022448"/>
    </source>
</evidence>
<feature type="transmembrane region" description="Helical" evidence="11">
    <location>
        <begin position="34"/>
        <end position="52"/>
    </location>
</feature>
<evidence type="ECO:0000256" key="8">
    <source>
        <dbReference type="ARBA" id="ARBA00023065"/>
    </source>
</evidence>
<proteinExistence type="inferred from homology"/>
<dbReference type="GO" id="GO:0042777">
    <property type="term" value="P:proton motive force-driven plasma membrane ATP synthesis"/>
    <property type="evidence" value="ECO:0007669"/>
    <property type="project" value="TreeGrafter"/>
</dbReference>
<dbReference type="EMBL" id="CAFBND010000020">
    <property type="protein sequence ID" value="CAB4935390.1"/>
    <property type="molecule type" value="Genomic_DNA"/>
</dbReference>
<evidence type="ECO:0000313" key="13">
    <source>
        <dbReference type="EMBL" id="CAB4935390.1"/>
    </source>
</evidence>
<keyword evidence="6" id="KW-0375">Hydrogen ion transport</keyword>
<evidence type="ECO:0000256" key="9">
    <source>
        <dbReference type="ARBA" id="ARBA00023136"/>
    </source>
</evidence>
<dbReference type="AlphaFoldDB" id="A0A6J7IXB9"/>
<dbReference type="PROSITE" id="PS00449">
    <property type="entry name" value="ATPASE_A"/>
    <property type="match status" value="1"/>
</dbReference>
<comment type="subcellular location">
    <subcellularLocation>
        <location evidence="1">Membrane</location>
        <topology evidence="1">Multi-pass membrane protein</topology>
    </subcellularLocation>
</comment>
<feature type="transmembrane region" description="Helical" evidence="11">
    <location>
        <begin position="183"/>
        <end position="204"/>
    </location>
</feature>
<protein>
    <submittedName>
        <fullName evidence="13">Unannotated protein</fullName>
    </submittedName>
</protein>
<feature type="transmembrane region" description="Helical" evidence="11">
    <location>
        <begin position="90"/>
        <end position="108"/>
    </location>
</feature>
<evidence type="ECO:0000256" key="10">
    <source>
        <dbReference type="ARBA" id="ARBA00023310"/>
    </source>
</evidence>
<dbReference type="NCBIfam" id="TIGR01131">
    <property type="entry name" value="ATP_synt_6_or_A"/>
    <property type="match status" value="1"/>
</dbReference>
<keyword evidence="10" id="KW-0066">ATP synthesis</keyword>
<dbReference type="SUPFAM" id="SSF81336">
    <property type="entry name" value="F1F0 ATP synthase subunit A"/>
    <property type="match status" value="1"/>
</dbReference>
<evidence type="ECO:0000256" key="11">
    <source>
        <dbReference type="SAM" id="Phobius"/>
    </source>
</evidence>
<dbReference type="Pfam" id="PF00119">
    <property type="entry name" value="ATP-synt_A"/>
    <property type="match status" value="1"/>
</dbReference>
<dbReference type="InterPro" id="IPR023011">
    <property type="entry name" value="ATP_synth_F0_asu_AS"/>
</dbReference>
<gene>
    <name evidence="12" type="ORF">UFOPK3268_01384</name>
    <name evidence="13" type="ORF">UFOPK3752_00699</name>
    <name evidence="14" type="ORF">UFOPK4150_00827</name>
</gene>
<dbReference type="PANTHER" id="PTHR42823:SF3">
    <property type="entry name" value="ATP SYNTHASE SUBUNIT A, CHLOROPLASTIC"/>
    <property type="match status" value="1"/>
</dbReference>
<dbReference type="HAMAP" id="MF_01393">
    <property type="entry name" value="ATP_synth_a_bact"/>
    <property type="match status" value="1"/>
</dbReference>
<evidence type="ECO:0000256" key="1">
    <source>
        <dbReference type="ARBA" id="ARBA00004141"/>
    </source>
</evidence>
<keyword evidence="8" id="KW-0406">Ion transport</keyword>
<dbReference type="EMBL" id="CAFBPU010000013">
    <property type="protein sequence ID" value="CAB5029614.1"/>
    <property type="molecule type" value="Genomic_DNA"/>
</dbReference>
<sequence>MDFLSNHLLAEATIEVGEHPMQILVLGMKVNLDIVFASLVAALIVLALGFLMRRKVTSGVPGKLQLFWETLFEQIGGIAESAIGPQGRRFVPLAMGLFLFILICNWIEIIPSGHNPEWFPAPTSDVNLPLAMAVVVIFLVHYNSIKARGTKGYFKHYLEPYPVMLPINIIEEITKPITLTFRLFGNIFASVLMVSVITALLPIFLVPVGELIWKPFAMFIGAIQAFIFALLTIIYLGIGMSTEEH</sequence>
<evidence type="ECO:0000256" key="6">
    <source>
        <dbReference type="ARBA" id="ARBA00022781"/>
    </source>
</evidence>
<keyword evidence="7 11" id="KW-1133">Transmembrane helix</keyword>
<evidence type="ECO:0000256" key="2">
    <source>
        <dbReference type="ARBA" id="ARBA00006810"/>
    </source>
</evidence>
<keyword evidence="9 11" id="KW-0472">Membrane</keyword>
<dbReference type="PANTHER" id="PTHR42823">
    <property type="entry name" value="ATP SYNTHASE SUBUNIT A, CHLOROPLASTIC"/>
    <property type="match status" value="1"/>
</dbReference>
<accession>A0A6J7IXB9</accession>
<dbReference type="InterPro" id="IPR045082">
    <property type="entry name" value="ATP_syn_F0_a_bact/chloroplast"/>
</dbReference>
<name>A0A6J7IXB9_9ZZZZ</name>
<feature type="transmembrane region" description="Helical" evidence="11">
    <location>
        <begin position="216"/>
        <end position="238"/>
    </location>
</feature>
<evidence type="ECO:0000256" key="4">
    <source>
        <dbReference type="ARBA" id="ARBA00022547"/>
    </source>
</evidence>
<keyword evidence="3" id="KW-0813">Transport</keyword>
<keyword evidence="5 11" id="KW-0812">Transmembrane</keyword>
<evidence type="ECO:0000313" key="14">
    <source>
        <dbReference type="EMBL" id="CAB5029614.1"/>
    </source>
</evidence>
<dbReference type="GO" id="GO:0045259">
    <property type="term" value="C:proton-transporting ATP synthase complex"/>
    <property type="evidence" value="ECO:0007669"/>
    <property type="project" value="UniProtKB-KW"/>
</dbReference>
<dbReference type="InterPro" id="IPR000568">
    <property type="entry name" value="ATP_synth_F0_asu"/>
</dbReference>
<reference evidence="13" key="1">
    <citation type="submission" date="2020-05" db="EMBL/GenBank/DDBJ databases">
        <authorList>
            <person name="Chiriac C."/>
            <person name="Salcher M."/>
            <person name="Ghai R."/>
            <person name="Kavagutti S V."/>
        </authorList>
    </citation>
    <scope>NUCLEOTIDE SEQUENCE</scope>
</reference>
<dbReference type="GO" id="GO:0046933">
    <property type="term" value="F:proton-transporting ATP synthase activity, rotational mechanism"/>
    <property type="evidence" value="ECO:0007669"/>
    <property type="project" value="TreeGrafter"/>
</dbReference>
<comment type="similarity">
    <text evidence="2">Belongs to the ATPase A chain family.</text>
</comment>
<evidence type="ECO:0000256" key="7">
    <source>
        <dbReference type="ARBA" id="ARBA00022989"/>
    </source>
</evidence>
<evidence type="ECO:0000256" key="5">
    <source>
        <dbReference type="ARBA" id="ARBA00022692"/>
    </source>
</evidence>
<keyword evidence="4" id="KW-0138">CF(0)</keyword>
<dbReference type="GO" id="GO:0005886">
    <property type="term" value="C:plasma membrane"/>
    <property type="evidence" value="ECO:0007669"/>
    <property type="project" value="TreeGrafter"/>
</dbReference>
<dbReference type="EMBL" id="CAFBIZ010000200">
    <property type="protein sequence ID" value="CAB4851856.1"/>
    <property type="molecule type" value="Genomic_DNA"/>
</dbReference>
<dbReference type="PRINTS" id="PR00123">
    <property type="entry name" value="ATPASEA"/>
</dbReference>
<dbReference type="InterPro" id="IPR035908">
    <property type="entry name" value="F0_ATP_A_sf"/>
</dbReference>
<dbReference type="CDD" id="cd00310">
    <property type="entry name" value="ATP-synt_Fo_a_6"/>
    <property type="match status" value="1"/>
</dbReference>